<name>A0ABT3ZIF3_9BURK</name>
<organism evidence="1 2">
    <name type="scientific">Robbsia betulipollinis</name>
    <dbReference type="NCBI Taxonomy" id="2981849"/>
    <lineage>
        <taxon>Bacteria</taxon>
        <taxon>Pseudomonadati</taxon>
        <taxon>Pseudomonadota</taxon>
        <taxon>Betaproteobacteria</taxon>
        <taxon>Burkholderiales</taxon>
        <taxon>Burkholderiaceae</taxon>
        <taxon>Robbsia</taxon>
    </lineage>
</organism>
<sequence length="93" mass="10544">MSIDAMAMKMSRHVEQANRALDALHGELSLVSFGGDARSVEHANRWIARIIDSGVDRHPGNPVIRHIAEDLKRDYLRKITAWSAMLRRRPDAD</sequence>
<comment type="caution">
    <text evidence="1">The sequence shown here is derived from an EMBL/GenBank/DDBJ whole genome shotgun (WGS) entry which is preliminary data.</text>
</comment>
<protein>
    <submittedName>
        <fullName evidence="1">Uncharacterized protein</fullName>
    </submittedName>
</protein>
<gene>
    <name evidence="1" type="ORF">OVY01_02830</name>
</gene>
<evidence type="ECO:0000313" key="1">
    <source>
        <dbReference type="EMBL" id="MCY0386197.1"/>
    </source>
</evidence>
<dbReference type="Proteomes" id="UP001082899">
    <property type="component" value="Unassembled WGS sequence"/>
</dbReference>
<proteinExistence type="predicted"/>
<dbReference type="RefSeq" id="WP_267845493.1">
    <property type="nucleotide sequence ID" value="NZ_JAPMXC010000001.1"/>
</dbReference>
<reference evidence="1" key="1">
    <citation type="submission" date="2022-11" db="EMBL/GenBank/DDBJ databases">
        <title>Robbsia betulipollinis sp. nov., isolated from pollen of birch (Betula pendula).</title>
        <authorList>
            <person name="Shi H."/>
            <person name="Ambika Manirajan B."/>
            <person name="Ratering S."/>
            <person name="Geissler-Plaum R."/>
            <person name="Schnell S."/>
        </authorList>
    </citation>
    <scope>NUCLEOTIDE SEQUENCE</scope>
    <source>
        <strain evidence="1">Bb-Pol-6</strain>
    </source>
</reference>
<accession>A0ABT3ZIF3</accession>
<evidence type="ECO:0000313" key="2">
    <source>
        <dbReference type="Proteomes" id="UP001082899"/>
    </source>
</evidence>
<keyword evidence="2" id="KW-1185">Reference proteome</keyword>
<dbReference type="EMBL" id="JAPMXC010000001">
    <property type="protein sequence ID" value="MCY0386197.1"/>
    <property type="molecule type" value="Genomic_DNA"/>
</dbReference>